<dbReference type="InterPro" id="IPR057428">
    <property type="entry name" value="EFHB_EF-hand_C"/>
</dbReference>
<feature type="compositionally biased region" description="Low complexity" evidence="9">
    <location>
        <begin position="820"/>
        <end position="834"/>
    </location>
</feature>
<evidence type="ECO:0000256" key="2">
    <source>
        <dbReference type="ARBA" id="ARBA00022490"/>
    </source>
</evidence>
<dbReference type="PROSITE" id="PS00018">
    <property type="entry name" value="EF_HAND_1"/>
    <property type="match status" value="2"/>
</dbReference>
<keyword evidence="8" id="KW-0966">Cell projection</keyword>
<protein>
    <submittedName>
        <fullName evidence="12">Calmodulin</fullName>
    </submittedName>
</protein>
<evidence type="ECO:0000256" key="1">
    <source>
        <dbReference type="ARBA" id="ARBA00004611"/>
    </source>
</evidence>
<dbReference type="InterPro" id="IPR011992">
    <property type="entry name" value="EF-hand-dom_pair"/>
</dbReference>
<feature type="domain" description="EF-hand" evidence="10">
    <location>
        <begin position="422"/>
        <end position="457"/>
    </location>
</feature>
<evidence type="ECO:0000256" key="8">
    <source>
        <dbReference type="ARBA" id="ARBA00023273"/>
    </source>
</evidence>
<evidence type="ECO:0000259" key="10">
    <source>
        <dbReference type="PROSITE" id="PS50222"/>
    </source>
</evidence>
<dbReference type="InterPro" id="IPR018247">
    <property type="entry name" value="EF_Hand_1_Ca_BS"/>
</dbReference>
<dbReference type="Pfam" id="PF25325">
    <property type="entry name" value="EF-hand_EFHB_C"/>
    <property type="match status" value="1"/>
</dbReference>
<sequence>AMNDSEKLTLSQRTSGAYWRCLSSASRARSFFESCKLFSSLGSGCFGGYLPVSQVNLVRTLTTRLVVASQNVSCLASSSDRPTSTSKVPTFSSGVLNFQFTDNVLMASTLDSIRPPPILPPLRGIYAGKYKDRNPDLKTAESPEPTKKFHRTFRSEPGERIVFYGKASDPQLRWAERMTHGIKYPKGEGAGGVLNPTPLTFYQQRFMDRLEAAQVNAKKRPLGRCPDGREMGLLPQNLDKDNTTFGITVEKIGSAGELLNPSATPIELATEAASDANTYLVSHKALLAGEQASRGYNWRLKDAGGAKRWGKPTPHDNTGGGTRKCMSWIGDEAAARREALVDKRLDDFRERTQPQLGKNLDPIKDTMKVPPDHTFGVLHKPDPYGVGDLLHGRAPKHFLRGEDRRRALVAALRTQLKTMNYERFKDLEDAFRFYDKSGSGKLSADDIRAACREMSVPLDDSLLEQLIDFCDVNGDGLIDYQEFANFLNWRDISVRSQSDYGKRTLDSEARLARQIDESISAHKTTNSMYSAAVGRYDPTRFRTYGCATIRSDLPAPAVRSVSDRRAYGNEGDAASCLNPSIFTSHGVFEHDLKAPRSAEEISGIFSAAGISLDDSLVRRAFDLAGADRLGIDEFRKCASLATASGHCRLSPAANLSRSQDATPPPPPASVSRVRFAASSSSGSKLASESPRPIAAVGVADVVGWLAAQACANRTNSAGEAGELSGLRLKPPASWHTRMRLLRLLSKQCMVAVVTEWQGKLLRAQPNLDDDVEVVDRLSSQPTKPGSSDTAAPPQAQSNSRKRSLSLSPWPEASASTKESPNAAAVAADAASLPPAGDPSRLNCRRASASSTSPTARNRVTRDGSAPLASSSPFIAVKSLSSKSGLQRRADNPAGSRMCLHRLKLQLDSRLRLRLLLLLLLVPAQLDLRLTRCGSAQYATNVHSCCCCCRCCSFTRCRLTRTTAASAVKATKATETTADAMAAISLPRLEAGELSPGEGQLPLPSMIQSPLAQNVALNLAQSPKPGRLLMPVRSLAASCWNAALLAGSASSPAGVSRSSRTR</sequence>
<keyword evidence="2" id="KW-0963">Cytoplasm</keyword>
<feature type="compositionally biased region" description="Polar residues" evidence="9">
    <location>
        <begin position="777"/>
        <end position="798"/>
    </location>
</feature>
<dbReference type="PROSITE" id="PS50222">
    <property type="entry name" value="EF_HAND_2"/>
    <property type="match status" value="2"/>
</dbReference>
<keyword evidence="6" id="KW-0969">Cilium</keyword>
<keyword evidence="3" id="KW-0677">Repeat</keyword>
<dbReference type="CDD" id="cd00051">
    <property type="entry name" value="EFh"/>
    <property type="match status" value="1"/>
</dbReference>
<feature type="compositionally biased region" description="Low complexity" evidence="9">
    <location>
        <begin position="844"/>
        <end position="857"/>
    </location>
</feature>
<dbReference type="AlphaFoldDB" id="A0A1I8IWE3"/>
<proteinExistence type="predicted"/>
<dbReference type="Proteomes" id="UP000095280">
    <property type="component" value="Unplaced"/>
</dbReference>
<feature type="region of interest" description="Disordered" evidence="9">
    <location>
        <begin position="654"/>
        <end position="674"/>
    </location>
</feature>
<dbReference type="GO" id="GO:0005509">
    <property type="term" value="F:calcium ion binding"/>
    <property type="evidence" value="ECO:0007669"/>
    <property type="project" value="InterPro"/>
</dbReference>
<dbReference type="PANTHER" id="PTHR12086">
    <property type="entry name" value="EF-HAND DOMAIN C-TERMINAL CONTAINING PROTEIN"/>
    <property type="match status" value="1"/>
</dbReference>
<dbReference type="PANTHER" id="PTHR12086:SF12">
    <property type="entry name" value="EF-HAND DOMAIN-CONTAINING FAMILY MEMBER B"/>
    <property type="match status" value="1"/>
</dbReference>
<evidence type="ECO:0000256" key="4">
    <source>
        <dbReference type="ARBA" id="ARBA00022837"/>
    </source>
</evidence>
<evidence type="ECO:0000256" key="9">
    <source>
        <dbReference type="SAM" id="MobiDB-lite"/>
    </source>
</evidence>
<accession>A0A1I8IWE3</accession>
<feature type="domain" description="EF-hand" evidence="10">
    <location>
        <begin position="458"/>
        <end position="493"/>
    </location>
</feature>
<evidence type="ECO:0000256" key="7">
    <source>
        <dbReference type="ARBA" id="ARBA00023212"/>
    </source>
</evidence>
<comment type="subcellular location">
    <subcellularLocation>
        <location evidence="1">Cytoplasm</location>
        <location evidence="1">Cytoskeleton</location>
        <location evidence="1">Flagellum axoneme</location>
    </subcellularLocation>
</comment>
<reference evidence="12" key="1">
    <citation type="submission" date="2016-11" db="UniProtKB">
        <authorList>
            <consortium name="WormBaseParasite"/>
        </authorList>
    </citation>
    <scope>IDENTIFICATION</scope>
</reference>
<dbReference type="InterPro" id="IPR002048">
    <property type="entry name" value="EF_hand_dom"/>
</dbReference>
<evidence type="ECO:0000313" key="12">
    <source>
        <dbReference type="WBParaSite" id="maker-uti_cns_0017376-snap-gene-0.2-mRNA-1"/>
    </source>
</evidence>
<evidence type="ECO:0000256" key="3">
    <source>
        <dbReference type="ARBA" id="ARBA00022737"/>
    </source>
</evidence>
<dbReference type="Pfam" id="PF13499">
    <property type="entry name" value="EF-hand_7"/>
    <property type="match status" value="1"/>
</dbReference>
<evidence type="ECO:0000256" key="5">
    <source>
        <dbReference type="ARBA" id="ARBA00022846"/>
    </source>
</evidence>
<keyword evidence="4" id="KW-0106">Calcium</keyword>
<dbReference type="WBParaSite" id="maker-uti_cns_0017376-snap-gene-0.2-mRNA-1">
    <property type="protein sequence ID" value="maker-uti_cns_0017376-snap-gene-0.2-mRNA-1"/>
    <property type="gene ID" value="maker-uti_cns_0017376-snap-gene-0.2"/>
</dbReference>
<feature type="region of interest" description="Disordered" evidence="9">
    <location>
        <begin position="776"/>
        <end position="866"/>
    </location>
</feature>
<keyword evidence="7" id="KW-0206">Cytoskeleton</keyword>
<dbReference type="SUPFAM" id="SSF47473">
    <property type="entry name" value="EF-hand"/>
    <property type="match status" value="1"/>
</dbReference>
<keyword evidence="11" id="KW-1185">Reference proteome</keyword>
<evidence type="ECO:0000256" key="6">
    <source>
        <dbReference type="ARBA" id="ARBA00023069"/>
    </source>
</evidence>
<dbReference type="InterPro" id="IPR040193">
    <property type="entry name" value="EFHC1/EFHC2/EFHB"/>
</dbReference>
<evidence type="ECO:0000313" key="11">
    <source>
        <dbReference type="Proteomes" id="UP000095280"/>
    </source>
</evidence>
<dbReference type="SMART" id="SM00054">
    <property type="entry name" value="EFh"/>
    <property type="match status" value="2"/>
</dbReference>
<organism evidence="11 12">
    <name type="scientific">Macrostomum lignano</name>
    <dbReference type="NCBI Taxonomy" id="282301"/>
    <lineage>
        <taxon>Eukaryota</taxon>
        <taxon>Metazoa</taxon>
        <taxon>Spiralia</taxon>
        <taxon>Lophotrochozoa</taxon>
        <taxon>Platyhelminthes</taxon>
        <taxon>Rhabditophora</taxon>
        <taxon>Macrostomorpha</taxon>
        <taxon>Macrostomida</taxon>
        <taxon>Macrostomidae</taxon>
        <taxon>Macrostomum</taxon>
    </lineage>
</organism>
<name>A0A1I8IWE3_9PLAT</name>
<keyword evidence="5" id="KW-0282">Flagellum</keyword>
<dbReference type="Gene3D" id="1.10.238.10">
    <property type="entry name" value="EF-hand"/>
    <property type="match status" value="1"/>
</dbReference>